<dbReference type="Gene3D" id="3.40.50.880">
    <property type="match status" value="1"/>
</dbReference>
<evidence type="ECO:0000256" key="6">
    <source>
        <dbReference type="ARBA" id="ARBA00023102"/>
    </source>
</evidence>
<dbReference type="SUPFAM" id="SSF52317">
    <property type="entry name" value="Class I glutamine amidotransferase-like"/>
    <property type="match status" value="1"/>
</dbReference>
<dbReference type="InterPro" id="IPR017926">
    <property type="entry name" value="GATASE"/>
</dbReference>
<comment type="subcellular location">
    <subcellularLocation>
        <location evidence="10">Cytoplasm</location>
    </subcellularLocation>
</comment>
<comment type="catalytic activity">
    <reaction evidence="8 10">
        <text>5-[(5-phospho-1-deoxy-D-ribulos-1-ylimino)methylamino]-1-(5-phospho-beta-D-ribosyl)imidazole-4-carboxamide + L-glutamine = D-erythro-1-(imidazol-4-yl)glycerol 3-phosphate + 5-amino-1-(5-phospho-beta-D-ribosyl)imidazole-4-carboxamide + L-glutamate + H(+)</text>
        <dbReference type="Rhea" id="RHEA:24793"/>
        <dbReference type="ChEBI" id="CHEBI:15378"/>
        <dbReference type="ChEBI" id="CHEBI:29985"/>
        <dbReference type="ChEBI" id="CHEBI:58278"/>
        <dbReference type="ChEBI" id="CHEBI:58359"/>
        <dbReference type="ChEBI" id="CHEBI:58475"/>
        <dbReference type="ChEBI" id="CHEBI:58525"/>
        <dbReference type="EC" id="4.3.2.10"/>
    </reaction>
</comment>
<dbReference type="HAMAP" id="MF_00278">
    <property type="entry name" value="HisH"/>
    <property type="match status" value="1"/>
</dbReference>
<dbReference type="EMBL" id="FOYO01000001">
    <property type="protein sequence ID" value="SFR43290.1"/>
    <property type="molecule type" value="Genomic_DNA"/>
</dbReference>
<proteinExistence type="inferred from homology"/>
<sequence>MLTVLVDYDSGNLHSAEKAFQRMSSEVDGGDVIVSSLPEDVARADRIVLPGDGAFPACRNALTRDRAALFEAIVAAVIDKARPFMGICVGMQMMATWGREYEDTKGFDWVGGEIAKITPSDPVLKVPHMGWNDLVLDPSATAHPVLTGIRTGDHAYFVHSYSFRVADAAHRLAHVEYGGDITAIVGRDNMIGMQFHPEKSQTTGLKMIANFLKWAP</sequence>
<keyword evidence="10" id="KW-0963">Cytoplasm</keyword>
<evidence type="ECO:0000256" key="1">
    <source>
        <dbReference type="ARBA" id="ARBA00005091"/>
    </source>
</evidence>
<dbReference type="Pfam" id="PF00117">
    <property type="entry name" value="GATase"/>
    <property type="match status" value="1"/>
</dbReference>
<dbReference type="Proteomes" id="UP000199658">
    <property type="component" value="Unassembled WGS sequence"/>
</dbReference>
<comment type="pathway">
    <text evidence="1 10">Amino-acid biosynthesis; L-histidine biosynthesis; L-histidine from 5-phospho-alpha-D-ribose 1-diphosphate: step 5/9.</text>
</comment>
<dbReference type="EC" id="4.3.2.10" evidence="10"/>
<evidence type="ECO:0000256" key="8">
    <source>
        <dbReference type="ARBA" id="ARBA00047838"/>
    </source>
</evidence>
<keyword evidence="3 10" id="KW-0028">Amino-acid biosynthesis</keyword>
<dbReference type="GO" id="GO:0004359">
    <property type="term" value="F:glutaminase activity"/>
    <property type="evidence" value="ECO:0007669"/>
    <property type="project" value="UniProtKB-EC"/>
</dbReference>
<dbReference type="AlphaFoldDB" id="A0A1I6GM92"/>
<dbReference type="OrthoDB" id="9807137at2"/>
<keyword evidence="5 10" id="KW-0315">Glutamine amidotransferase</keyword>
<dbReference type="UniPathway" id="UPA00031">
    <property type="reaction ID" value="UER00010"/>
</dbReference>
<gene>
    <name evidence="10" type="primary">hisH</name>
    <name evidence="13" type="ORF">SAMN04488002_1701</name>
</gene>
<keyword evidence="13" id="KW-0808">Transferase</keyword>
<dbReference type="PANTHER" id="PTHR42701">
    <property type="entry name" value="IMIDAZOLE GLYCEROL PHOSPHATE SYNTHASE SUBUNIT HISH"/>
    <property type="match status" value="1"/>
</dbReference>
<comment type="function">
    <text evidence="10">IGPS catalyzes the conversion of PRFAR and glutamine to IGP, AICAR and glutamate. The HisH subunit catalyzes the hydrolysis of glutamine to glutamate and ammonia as part of the synthesis of IGP and AICAR. The resulting ammonia molecule is channeled to the active site of HisF.</text>
</comment>
<dbReference type="InterPro" id="IPR010139">
    <property type="entry name" value="Imidazole-glycPsynth_HisH"/>
</dbReference>
<protein>
    <recommendedName>
        <fullName evidence="10">Imidazole glycerol phosphate synthase subunit HisH</fullName>
        <ecNumber evidence="10">4.3.2.10</ecNumber>
    </recommendedName>
    <alternativeName>
        <fullName evidence="10">IGP synthase glutaminase subunit</fullName>
        <ecNumber evidence="10">3.5.1.2</ecNumber>
    </alternativeName>
    <alternativeName>
        <fullName evidence="10">IGP synthase subunit HisH</fullName>
    </alternativeName>
    <alternativeName>
        <fullName evidence="10">ImGP synthase subunit HisH</fullName>
        <shortName evidence="10">IGPS subunit HisH</shortName>
    </alternativeName>
</protein>
<reference evidence="14" key="1">
    <citation type="submission" date="2016-10" db="EMBL/GenBank/DDBJ databases">
        <authorList>
            <person name="Varghese N."/>
            <person name="Submissions S."/>
        </authorList>
    </citation>
    <scope>NUCLEOTIDE SEQUENCE [LARGE SCALE GENOMIC DNA]</scope>
    <source>
        <strain evidence="14">DSM 26921</strain>
    </source>
</reference>
<evidence type="ECO:0000313" key="14">
    <source>
        <dbReference type="Proteomes" id="UP000199658"/>
    </source>
</evidence>
<evidence type="ECO:0000256" key="7">
    <source>
        <dbReference type="ARBA" id="ARBA00023239"/>
    </source>
</evidence>
<evidence type="ECO:0000256" key="2">
    <source>
        <dbReference type="ARBA" id="ARBA00011152"/>
    </source>
</evidence>
<dbReference type="GO" id="GO:0005737">
    <property type="term" value="C:cytoplasm"/>
    <property type="evidence" value="ECO:0007669"/>
    <property type="project" value="UniProtKB-SubCell"/>
</dbReference>
<dbReference type="PROSITE" id="PS51273">
    <property type="entry name" value="GATASE_TYPE_1"/>
    <property type="match status" value="1"/>
</dbReference>
<dbReference type="GO" id="GO:0016829">
    <property type="term" value="F:lyase activity"/>
    <property type="evidence" value="ECO:0007669"/>
    <property type="project" value="UniProtKB-KW"/>
</dbReference>
<accession>A0A1I6GM92</accession>
<feature type="active site" description="Nucleophile" evidence="10 11">
    <location>
        <position position="88"/>
    </location>
</feature>
<dbReference type="PIRSF" id="PIRSF000495">
    <property type="entry name" value="Amidotransf_hisH"/>
    <property type="match status" value="1"/>
</dbReference>
<dbReference type="STRING" id="670154.SAMN04488002_1701"/>
<dbReference type="CDD" id="cd01748">
    <property type="entry name" value="GATase1_IGP_Synthase"/>
    <property type="match status" value="1"/>
</dbReference>
<evidence type="ECO:0000259" key="12">
    <source>
        <dbReference type="Pfam" id="PF00117"/>
    </source>
</evidence>
<name>A0A1I6GM92_9RHOB</name>
<dbReference type="RefSeq" id="WP_090215157.1">
    <property type="nucleotide sequence ID" value="NZ_FOYO01000001.1"/>
</dbReference>
<evidence type="ECO:0000256" key="10">
    <source>
        <dbReference type="HAMAP-Rule" id="MF_00278"/>
    </source>
</evidence>
<organism evidence="13 14">
    <name type="scientific">Litoreibacter janthinus</name>
    <dbReference type="NCBI Taxonomy" id="670154"/>
    <lineage>
        <taxon>Bacteria</taxon>
        <taxon>Pseudomonadati</taxon>
        <taxon>Pseudomonadota</taxon>
        <taxon>Alphaproteobacteria</taxon>
        <taxon>Rhodobacterales</taxon>
        <taxon>Roseobacteraceae</taxon>
        <taxon>Litoreibacter</taxon>
    </lineage>
</organism>
<keyword evidence="14" id="KW-1185">Reference proteome</keyword>
<keyword evidence="4 10" id="KW-0378">Hydrolase</keyword>
<comment type="subunit">
    <text evidence="2 10">Heterodimer of HisH and HisF.</text>
</comment>
<feature type="active site" evidence="10 11">
    <location>
        <position position="198"/>
    </location>
</feature>
<dbReference type="NCBIfam" id="TIGR01855">
    <property type="entry name" value="IMP_synth_hisH"/>
    <property type="match status" value="1"/>
</dbReference>
<feature type="domain" description="Glutamine amidotransferase" evidence="12">
    <location>
        <begin position="67"/>
        <end position="212"/>
    </location>
</feature>
<dbReference type="PANTHER" id="PTHR42701:SF1">
    <property type="entry name" value="IMIDAZOLE GLYCEROL PHOSPHATE SYNTHASE SUBUNIT HISH"/>
    <property type="match status" value="1"/>
</dbReference>
<evidence type="ECO:0000313" key="13">
    <source>
        <dbReference type="EMBL" id="SFR43290.1"/>
    </source>
</evidence>
<feature type="active site" evidence="10 11">
    <location>
        <position position="196"/>
    </location>
</feature>
<dbReference type="GO" id="GO:0000107">
    <property type="term" value="F:imidazoleglycerol-phosphate synthase activity"/>
    <property type="evidence" value="ECO:0007669"/>
    <property type="project" value="UniProtKB-UniRule"/>
</dbReference>
<evidence type="ECO:0000256" key="11">
    <source>
        <dbReference type="PIRSR" id="PIRSR000495-1"/>
    </source>
</evidence>
<evidence type="ECO:0000256" key="5">
    <source>
        <dbReference type="ARBA" id="ARBA00022962"/>
    </source>
</evidence>
<dbReference type="GO" id="GO:0000105">
    <property type="term" value="P:L-histidine biosynthetic process"/>
    <property type="evidence" value="ECO:0007669"/>
    <property type="project" value="UniProtKB-UniRule"/>
</dbReference>
<keyword evidence="7 10" id="KW-0456">Lyase</keyword>
<dbReference type="EC" id="3.5.1.2" evidence="10"/>
<comment type="catalytic activity">
    <reaction evidence="9 10">
        <text>L-glutamine + H2O = L-glutamate + NH4(+)</text>
        <dbReference type="Rhea" id="RHEA:15889"/>
        <dbReference type="ChEBI" id="CHEBI:15377"/>
        <dbReference type="ChEBI" id="CHEBI:28938"/>
        <dbReference type="ChEBI" id="CHEBI:29985"/>
        <dbReference type="ChEBI" id="CHEBI:58359"/>
        <dbReference type="EC" id="3.5.1.2"/>
    </reaction>
</comment>
<keyword evidence="6 10" id="KW-0368">Histidine biosynthesis</keyword>
<evidence type="ECO:0000256" key="4">
    <source>
        <dbReference type="ARBA" id="ARBA00022801"/>
    </source>
</evidence>
<dbReference type="InterPro" id="IPR029062">
    <property type="entry name" value="Class_I_gatase-like"/>
</dbReference>
<evidence type="ECO:0000256" key="9">
    <source>
        <dbReference type="ARBA" id="ARBA00049534"/>
    </source>
</evidence>
<evidence type="ECO:0000256" key="3">
    <source>
        <dbReference type="ARBA" id="ARBA00022605"/>
    </source>
</evidence>